<feature type="compositionally biased region" description="Basic and acidic residues" evidence="4">
    <location>
        <begin position="147"/>
        <end position="156"/>
    </location>
</feature>
<sequence length="156" mass="17746">MSEKKLPTLNRIFIVGNLTKDPELRKTNSGVPVVNFRIASSRRFRDSYGVWKEEVCYVGVVAWQKLAEACKDYLFKGSACFIEGELQSRSWETGDGAKRSMVEIHAHKIQFLDKKPGAARDGDPGDTEYGAQENDFNYENGNENEYEDMKGEHNDQ</sequence>
<dbReference type="Pfam" id="PF00436">
    <property type="entry name" value="SSB"/>
    <property type="match status" value="1"/>
</dbReference>
<reference evidence="5 6" key="1">
    <citation type="journal article" date="2016" name="Nat. Commun.">
        <title>Thousands of microbial genomes shed light on interconnected biogeochemical processes in an aquifer system.</title>
        <authorList>
            <person name="Anantharaman K."/>
            <person name="Brown C.T."/>
            <person name="Hug L.A."/>
            <person name="Sharon I."/>
            <person name="Castelle C.J."/>
            <person name="Probst A.J."/>
            <person name="Thomas B.C."/>
            <person name="Singh A."/>
            <person name="Wilkins M.J."/>
            <person name="Karaoz U."/>
            <person name="Brodie E.L."/>
            <person name="Williams K.H."/>
            <person name="Hubbard S.S."/>
            <person name="Banfield J.F."/>
        </authorList>
    </citation>
    <scope>NUCLEOTIDE SEQUENCE [LARGE SCALE GENOMIC DNA]</scope>
</reference>
<name>A0A1F7F5I1_UNCRA</name>
<proteinExistence type="inferred from homology"/>
<dbReference type="HAMAP" id="MF_00984">
    <property type="entry name" value="SSB"/>
    <property type="match status" value="1"/>
</dbReference>
<dbReference type="PANTHER" id="PTHR10302">
    <property type="entry name" value="SINGLE-STRANDED DNA-BINDING PROTEIN"/>
    <property type="match status" value="1"/>
</dbReference>
<dbReference type="InterPro" id="IPR000424">
    <property type="entry name" value="Primosome_PriB/ssb"/>
</dbReference>
<accession>A0A1F7F5I1</accession>
<dbReference type="AlphaFoldDB" id="A0A1F7F5I1"/>
<evidence type="ECO:0000256" key="2">
    <source>
        <dbReference type="HAMAP-Rule" id="MF_00984"/>
    </source>
</evidence>
<dbReference type="Gene3D" id="2.40.50.140">
    <property type="entry name" value="Nucleic acid-binding proteins"/>
    <property type="match status" value="1"/>
</dbReference>
<evidence type="ECO:0000313" key="5">
    <source>
        <dbReference type="EMBL" id="OGK01924.1"/>
    </source>
</evidence>
<dbReference type="InterPro" id="IPR012340">
    <property type="entry name" value="NA-bd_OB-fold"/>
</dbReference>
<feature type="region of interest" description="Disordered" evidence="4">
    <location>
        <begin position="114"/>
        <end position="156"/>
    </location>
</feature>
<dbReference type="SUPFAM" id="SSF50249">
    <property type="entry name" value="Nucleic acid-binding proteins"/>
    <property type="match status" value="1"/>
</dbReference>
<dbReference type="Proteomes" id="UP000179243">
    <property type="component" value="Unassembled WGS sequence"/>
</dbReference>
<dbReference type="InterPro" id="IPR011344">
    <property type="entry name" value="ssDNA-bd"/>
</dbReference>
<protein>
    <recommendedName>
        <fullName evidence="2 3">Single-stranded DNA-binding protein</fullName>
        <shortName evidence="2">SSB</shortName>
    </recommendedName>
</protein>
<evidence type="ECO:0000313" key="6">
    <source>
        <dbReference type="Proteomes" id="UP000179243"/>
    </source>
</evidence>
<dbReference type="PROSITE" id="PS50935">
    <property type="entry name" value="SSB"/>
    <property type="match status" value="1"/>
</dbReference>
<comment type="caution">
    <text evidence="5">The sequence shown here is derived from an EMBL/GenBank/DDBJ whole genome shotgun (WGS) entry which is preliminary data.</text>
</comment>
<feature type="compositionally biased region" description="Low complexity" evidence="4">
    <location>
        <begin position="133"/>
        <end position="143"/>
    </location>
</feature>
<feature type="compositionally biased region" description="Basic and acidic residues" evidence="4">
    <location>
        <begin position="114"/>
        <end position="123"/>
    </location>
</feature>
<evidence type="ECO:0000256" key="1">
    <source>
        <dbReference type="ARBA" id="ARBA00023125"/>
    </source>
</evidence>
<evidence type="ECO:0000256" key="4">
    <source>
        <dbReference type="SAM" id="MobiDB-lite"/>
    </source>
</evidence>
<keyword evidence="1 2" id="KW-0238">DNA-binding</keyword>
<comment type="subunit">
    <text evidence="2">Homotetramer.</text>
</comment>
<dbReference type="GO" id="GO:0003697">
    <property type="term" value="F:single-stranded DNA binding"/>
    <property type="evidence" value="ECO:0007669"/>
    <property type="project" value="UniProtKB-UniRule"/>
</dbReference>
<evidence type="ECO:0000256" key="3">
    <source>
        <dbReference type="PIRNR" id="PIRNR002070"/>
    </source>
</evidence>
<gene>
    <name evidence="5" type="ORF">A2519_05655</name>
</gene>
<comment type="caution">
    <text evidence="2">Lacks conserved residue(s) required for the propagation of feature annotation.</text>
</comment>
<dbReference type="GO" id="GO:0009295">
    <property type="term" value="C:nucleoid"/>
    <property type="evidence" value="ECO:0007669"/>
    <property type="project" value="TreeGrafter"/>
</dbReference>
<dbReference type="EMBL" id="MFYX01000116">
    <property type="protein sequence ID" value="OGK01924.1"/>
    <property type="molecule type" value="Genomic_DNA"/>
</dbReference>
<organism evidence="5 6">
    <name type="scientific">Candidatus Raymondbacteria bacterium RIFOXYD12_FULL_49_13</name>
    <dbReference type="NCBI Taxonomy" id="1817890"/>
    <lineage>
        <taxon>Bacteria</taxon>
        <taxon>Raymondiibacteriota</taxon>
    </lineage>
</organism>
<dbReference type="GO" id="GO:0006260">
    <property type="term" value="P:DNA replication"/>
    <property type="evidence" value="ECO:0007669"/>
    <property type="project" value="InterPro"/>
</dbReference>
<dbReference type="NCBIfam" id="TIGR00621">
    <property type="entry name" value="ssb"/>
    <property type="match status" value="1"/>
</dbReference>
<dbReference type="PANTHER" id="PTHR10302:SF27">
    <property type="entry name" value="SINGLE-STRANDED DNA-BINDING PROTEIN"/>
    <property type="match status" value="1"/>
</dbReference>
<dbReference type="PIRSF" id="PIRSF002070">
    <property type="entry name" value="SSB"/>
    <property type="match status" value="1"/>
</dbReference>
<dbReference type="CDD" id="cd04496">
    <property type="entry name" value="SSB_OBF"/>
    <property type="match status" value="1"/>
</dbReference>